<evidence type="ECO:0000256" key="1">
    <source>
        <dbReference type="PROSITE-ProRule" id="PRU00169"/>
    </source>
</evidence>
<name>A0ABQ8WTE2_PENCH</name>
<dbReference type="PANTHER" id="PTHR45530:SF3">
    <property type="entry name" value="TWO-COMPONENT SYSTEM NARL FAMILY SENSOR HISTIDINE KINASE BARA"/>
    <property type="match status" value="1"/>
</dbReference>
<gene>
    <name evidence="3" type="ORF">N7505_004144</name>
</gene>
<dbReference type="InterPro" id="IPR011006">
    <property type="entry name" value="CheY-like_superfamily"/>
</dbReference>
<sequence>MVQQLVMSLGGHVNVRSEIGIGTQADIYIPVQYLPASFDPADSAAQTTIQPGTTPMHACLVGVNGYPDLTGAPTGTLTSPLANVFMTKIKWNISLAGSIEKAHGQVIVIEEELLRRTMDESDQLVSEMAAQNALTSSRAERQCTNHTRQPLCQHHPRCTAHIYEAIEKSMMKWRDSQIHPASPAPDATFSLARICMIEGRSHIQTNQRADRRIKQLYPRPSSKQALAHVLIVDDNEINVKVLSQATSHIRQVLDYGHLMCKTTAATTQLMTASSHWRNRYLPTFTTISRPVIDSLVSTGKIREFECEHNNRPSCIMAVTGVSSARFQDQATTAGIDNYLIKPVSLQALKALMNIA</sequence>
<comment type="caution">
    <text evidence="3">The sequence shown here is derived from an EMBL/GenBank/DDBJ whole genome shotgun (WGS) entry which is preliminary data.</text>
</comment>
<evidence type="ECO:0000313" key="3">
    <source>
        <dbReference type="EMBL" id="KAJ5275599.1"/>
    </source>
</evidence>
<dbReference type="SUPFAM" id="SSF52172">
    <property type="entry name" value="CheY-like"/>
    <property type="match status" value="1"/>
</dbReference>
<accession>A0ABQ8WTE2</accession>
<reference evidence="3 4" key="1">
    <citation type="journal article" date="2023" name="IMA Fungus">
        <title>Comparative genomic study of the Penicillium genus elucidates a diverse pangenome and 15 lateral gene transfer events.</title>
        <authorList>
            <person name="Petersen C."/>
            <person name="Sorensen T."/>
            <person name="Nielsen M.R."/>
            <person name="Sondergaard T.E."/>
            <person name="Sorensen J.L."/>
            <person name="Fitzpatrick D.A."/>
            <person name="Frisvad J.C."/>
            <person name="Nielsen K.L."/>
        </authorList>
    </citation>
    <scope>NUCLEOTIDE SEQUENCE [LARGE SCALE GENOMIC DNA]</scope>
    <source>
        <strain evidence="3 4">IBT 3361</strain>
    </source>
</reference>
<dbReference type="EMBL" id="JAPVEB010000002">
    <property type="protein sequence ID" value="KAJ5275599.1"/>
    <property type="molecule type" value="Genomic_DNA"/>
</dbReference>
<proteinExistence type="predicted"/>
<dbReference type="InterPro" id="IPR001789">
    <property type="entry name" value="Sig_transdc_resp-reg_receiver"/>
</dbReference>
<comment type="caution">
    <text evidence="1">Lacks conserved residue(s) required for the propagation of feature annotation.</text>
</comment>
<dbReference type="PROSITE" id="PS50110">
    <property type="entry name" value="RESPONSE_REGULATORY"/>
    <property type="match status" value="1"/>
</dbReference>
<evidence type="ECO:0000313" key="4">
    <source>
        <dbReference type="Proteomes" id="UP001220256"/>
    </source>
</evidence>
<feature type="domain" description="Response regulatory" evidence="2">
    <location>
        <begin position="228"/>
        <end position="355"/>
    </location>
</feature>
<protein>
    <submittedName>
        <fullName evidence="3">CheY-like superfamily</fullName>
    </submittedName>
</protein>
<dbReference type="Proteomes" id="UP001220256">
    <property type="component" value="Unassembled WGS sequence"/>
</dbReference>
<dbReference type="Gene3D" id="3.40.50.2300">
    <property type="match status" value="1"/>
</dbReference>
<organism evidence="3 4">
    <name type="scientific">Penicillium chrysogenum</name>
    <name type="common">Penicillium notatum</name>
    <dbReference type="NCBI Taxonomy" id="5076"/>
    <lineage>
        <taxon>Eukaryota</taxon>
        <taxon>Fungi</taxon>
        <taxon>Dikarya</taxon>
        <taxon>Ascomycota</taxon>
        <taxon>Pezizomycotina</taxon>
        <taxon>Eurotiomycetes</taxon>
        <taxon>Eurotiomycetidae</taxon>
        <taxon>Eurotiales</taxon>
        <taxon>Aspergillaceae</taxon>
        <taxon>Penicillium</taxon>
        <taxon>Penicillium chrysogenum species complex</taxon>
    </lineage>
</organism>
<evidence type="ECO:0000259" key="2">
    <source>
        <dbReference type="PROSITE" id="PS50110"/>
    </source>
</evidence>
<dbReference type="PANTHER" id="PTHR45530">
    <property type="entry name" value="SENSORY TRANSDUCTION HISTIDINE KINASE"/>
    <property type="match status" value="1"/>
</dbReference>
<keyword evidence="4" id="KW-1185">Reference proteome</keyword>